<accession>A0A918RQ90</accession>
<dbReference type="Proteomes" id="UP000614811">
    <property type="component" value="Unassembled WGS sequence"/>
</dbReference>
<evidence type="ECO:0000256" key="2">
    <source>
        <dbReference type="SAM" id="Phobius"/>
    </source>
</evidence>
<feature type="region of interest" description="Disordered" evidence="1">
    <location>
        <begin position="1"/>
        <end position="25"/>
    </location>
</feature>
<reference evidence="3" key="2">
    <citation type="submission" date="2020-09" db="EMBL/GenBank/DDBJ databases">
        <authorList>
            <person name="Sun Q."/>
            <person name="Kim S."/>
        </authorList>
    </citation>
    <scope>NUCLEOTIDE SEQUENCE</scope>
    <source>
        <strain evidence="3">KCTC 12711</strain>
    </source>
</reference>
<evidence type="ECO:0000256" key="1">
    <source>
        <dbReference type="SAM" id="MobiDB-lite"/>
    </source>
</evidence>
<keyword evidence="2" id="KW-0812">Transmembrane</keyword>
<keyword evidence="2" id="KW-0472">Membrane</keyword>
<protein>
    <recommendedName>
        <fullName evidence="5">Phage holin family protein</fullName>
    </recommendedName>
</protein>
<evidence type="ECO:0000313" key="4">
    <source>
        <dbReference type="Proteomes" id="UP000614811"/>
    </source>
</evidence>
<evidence type="ECO:0008006" key="5">
    <source>
        <dbReference type="Google" id="ProtNLM"/>
    </source>
</evidence>
<comment type="caution">
    <text evidence="3">The sequence shown here is derived from an EMBL/GenBank/DDBJ whole genome shotgun (WGS) entry which is preliminary data.</text>
</comment>
<sequence>MAQQSKTEQRLADDGQPSAGHSSPQPDHTLLHGLTAAFASALGYVRANIDLAMLEARLAAHSVILMLIAGLLSVLLLFSAWGLLNYALVLWLTSADILSLLQSTLLVAGINLLAALVLLVWLAQLSKPLAFPQTREMLRSHDHKDLN</sequence>
<keyword evidence="2" id="KW-1133">Transmembrane helix</keyword>
<feature type="transmembrane region" description="Helical" evidence="2">
    <location>
        <begin position="104"/>
        <end position="123"/>
    </location>
</feature>
<organism evidence="3 4">
    <name type="scientific">Arenicella chitinivorans</name>
    <dbReference type="NCBI Taxonomy" id="1329800"/>
    <lineage>
        <taxon>Bacteria</taxon>
        <taxon>Pseudomonadati</taxon>
        <taxon>Pseudomonadota</taxon>
        <taxon>Gammaproteobacteria</taxon>
        <taxon>Arenicellales</taxon>
        <taxon>Arenicellaceae</taxon>
        <taxon>Arenicella</taxon>
    </lineage>
</organism>
<proteinExistence type="predicted"/>
<dbReference type="EMBL" id="BMXA01000002">
    <property type="protein sequence ID" value="GHA06462.1"/>
    <property type="molecule type" value="Genomic_DNA"/>
</dbReference>
<evidence type="ECO:0000313" key="3">
    <source>
        <dbReference type="EMBL" id="GHA06462.1"/>
    </source>
</evidence>
<name>A0A918RQ90_9GAMM</name>
<gene>
    <name evidence="3" type="ORF">GCM10008090_15170</name>
</gene>
<dbReference type="RefSeq" id="WP_189399500.1">
    <property type="nucleotide sequence ID" value="NZ_BMXA01000002.1"/>
</dbReference>
<reference evidence="3" key="1">
    <citation type="journal article" date="2014" name="Int. J. Syst. Evol. Microbiol.">
        <title>Complete genome sequence of Corynebacterium casei LMG S-19264T (=DSM 44701T), isolated from a smear-ripened cheese.</title>
        <authorList>
            <consortium name="US DOE Joint Genome Institute (JGI-PGF)"/>
            <person name="Walter F."/>
            <person name="Albersmeier A."/>
            <person name="Kalinowski J."/>
            <person name="Ruckert C."/>
        </authorList>
    </citation>
    <scope>NUCLEOTIDE SEQUENCE</scope>
    <source>
        <strain evidence="3">KCTC 12711</strain>
    </source>
</reference>
<feature type="transmembrane region" description="Helical" evidence="2">
    <location>
        <begin position="59"/>
        <end position="84"/>
    </location>
</feature>
<dbReference type="AlphaFoldDB" id="A0A918RQ90"/>
<keyword evidence="4" id="KW-1185">Reference proteome</keyword>